<evidence type="ECO:0000313" key="12">
    <source>
        <dbReference type="WBParaSite" id="SMRG1_90710.2"/>
    </source>
</evidence>
<feature type="domain" description="C3H1-type" evidence="10">
    <location>
        <begin position="121"/>
        <end position="148"/>
    </location>
</feature>
<evidence type="ECO:0000256" key="5">
    <source>
        <dbReference type="ARBA" id="ARBA00022737"/>
    </source>
</evidence>
<dbReference type="InterPro" id="IPR000571">
    <property type="entry name" value="Znf_CCCH"/>
</dbReference>
<keyword evidence="6" id="KW-0863">Zinc-finger</keyword>
<feature type="domain" description="C3H1-type" evidence="10">
    <location>
        <begin position="80"/>
        <end position="107"/>
    </location>
</feature>
<feature type="coiled-coil region" evidence="8">
    <location>
        <begin position="1181"/>
        <end position="1208"/>
    </location>
</feature>
<comment type="subcellular location">
    <subcellularLocation>
        <location evidence="1">Cytoplasm</location>
    </subcellularLocation>
</comment>
<keyword evidence="3" id="KW-0963">Cytoplasm</keyword>
<keyword evidence="5" id="KW-0677">Repeat</keyword>
<dbReference type="Pfam" id="PF25427">
    <property type="entry name" value="zf-CCCH_UNK"/>
    <property type="match status" value="1"/>
</dbReference>
<protein>
    <recommendedName>
        <fullName evidence="10">C3H1-type domain-containing protein</fullName>
    </recommendedName>
</protein>
<dbReference type="PANTHER" id="PTHR14493:SF50">
    <property type="entry name" value="RING FINGER PROTEIN UNKEMPT"/>
    <property type="match status" value="1"/>
</dbReference>
<organism evidence="11 12">
    <name type="scientific">Schistosoma margrebowiei</name>
    <dbReference type="NCBI Taxonomy" id="48269"/>
    <lineage>
        <taxon>Eukaryota</taxon>
        <taxon>Metazoa</taxon>
        <taxon>Spiralia</taxon>
        <taxon>Lophotrochozoa</taxon>
        <taxon>Platyhelminthes</taxon>
        <taxon>Trematoda</taxon>
        <taxon>Digenea</taxon>
        <taxon>Strigeidida</taxon>
        <taxon>Schistosomatoidea</taxon>
        <taxon>Schistosomatidae</taxon>
        <taxon>Schistosoma</taxon>
    </lineage>
</organism>
<accession>A0AA85AKH1</accession>
<evidence type="ECO:0000256" key="3">
    <source>
        <dbReference type="ARBA" id="ARBA00022490"/>
    </source>
</evidence>
<feature type="region of interest" description="Disordered" evidence="9">
    <location>
        <begin position="1097"/>
        <end position="1144"/>
    </location>
</feature>
<name>A0AA85AKH1_9TREM</name>
<evidence type="ECO:0000256" key="4">
    <source>
        <dbReference type="ARBA" id="ARBA00022723"/>
    </source>
</evidence>
<dbReference type="WBParaSite" id="SMRG1_90710.2">
    <property type="protein sequence ID" value="SMRG1_90710.2"/>
    <property type="gene ID" value="SMRG1_90710"/>
</dbReference>
<dbReference type="SUPFAM" id="SSF90229">
    <property type="entry name" value="CCCH zinc finger"/>
    <property type="match status" value="1"/>
</dbReference>
<dbReference type="GO" id="GO:0008270">
    <property type="term" value="F:zinc ion binding"/>
    <property type="evidence" value="ECO:0007669"/>
    <property type="project" value="UniProtKB-KW"/>
</dbReference>
<dbReference type="Pfam" id="PF23035">
    <property type="entry name" value="zf-CCCH_UNK-like_4th"/>
    <property type="match status" value="1"/>
</dbReference>
<evidence type="ECO:0000256" key="9">
    <source>
        <dbReference type="SAM" id="MobiDB-lite"/>
    </source>
</evidence>
<feature type="region of interest" description="Disordered" evidence="9">
    <location>
        <begin position="611"/>
        <end position="630"/>
    </location>
</feature>
<feature type="region of interest" description="Disordered" evidence="9">
    <location>
        <begin position="1527"/>
        <end position="1562"/>
    </location>
</feature>
<feature type="compositionally biased region" description="Polar residues" evidence="9">
    <location>
        <begin position="1544"/>
        <end position="1554"/>
    </location>
</feature>
<evidence type="ECO:0000256" key="8">
    <source>
        <dbReference type="SAM" id="Coils"/>
    </source>
</evidence>
<dbReference type="Pfam" id="PF23261">
    <property type="entry name" value="zf-CCCH_11"/>
    <property type="match status" value="1"/>
</dbReference>
<evidence type="ECO:0000256" key="2">
    <source>
        <dbReference type="ARBA" id="ARBA00008808"/>
    </source>
</evidence>
<feature type="domain" description="C3H1-type" evidence="10">
    <location>
        <begin position="197"/>
        <end position="222"/>
    </location>
</feature>
<keyword evidence="8" id="KW-0175">Coiled coil</keyword>
<dbReference type="InterPro" id="IPR057295">
    <property type="entry name" value="UNK_Znf_4"/>
</dbReference>
<evidence type="ECO:0000256" key="6">
    <source>
        <dbReference type="ARBA" id="ARBA00022771"/>
    </source>
</evidence>
<dbReference type="PANTHER" id="PTHR14493">
    <property type="entry name" value="UNKEMPT FAMILY MEMBER"/>
    <property type="match status" value="1"/>
</dbReference>
<dbReference type="InterPro" id="IPR036855">
    <property type="entry name" value="Znf_CCCH_sf"/>
</dbReference>
<evidence type="ECO:0000256" key="7">
    <source>
        <dbReference type="ARBA" id="ARBA00022833"/>
    </source>
</evidence>
<feature type="domain" description="C3H1-type" evidence="10">
    <location>
        <begin position="233"/>
        <end position="266"/>
    </location>
</feature>
<sequence length="1562" mass="171577">MIMVTNNDAIQFLFSQRTYTMRQEKPRHLKYLNEFRTQQCLLFLEQQCQFHRPYTCFHWHFPNQKRRRPFKRPDGTFNYNPDVYCDKYDETSGSCADGNECPYAHRNAGDTERRYHPRYFKTGNCIYETMENGACVKNGLHCAFAHGPDDIRLPVYDIREVQDASSKFTVNLPASLEKERVLSEDPKWNEMFHVLGCYKTELCKKPPRMCRQGYSCPFYHNGKDKRRAPDKFLYRSTPCPIVRPGDEWQDSTLCDTGDACVYCHTRTEQQFHPEIYKSTKCNDVLNSGYCPRGPFCAFAHCDSEMSIGRDFSANVQQEQPGLIMETNNNNSLSSNNISLSSSSITTGITTTTSSFQYHRHIPSDISMISHGGGGSENQQYSAYSPHLHLSTPSAVNSNLRILGTSSTTTPTIAGINNSNNNLPPNLMSNLNANFSNLSSIITSPQQQQISQRTTSSQHHHHYHQQHLINFPSSTIEFNKSISTSDHSGRCSHIPPNPMTSNVISPLGSTPNQSCIRGRRLARCTSPRTTSMWPTFNLIANPGNDRQHFTQLPGPSNSDARIGACSSLGVLSPSAVSSTCSPIQNTHFSHSRSRPIPGQFHNVVLTHSMSTAGYTRDTNNKGRHRSGSSMSSEIGQYSMNVKELTSPPTAYLDSTSTYPGRCGSYSGGCVVGNLNRTATSSAVVTVGGGGVSLPTPNQKQSMMGAATSKPVLLGQLSGIYQNVVTRKKQQQPNMLWDNFESTSSTEQQYFSPSSCPWSTMNISGIGNNDNNDGINETENDFNTFLDQYHMPIGIASTSSVSNCDDTSRDSGLVLDMTLPPTSPLESNCGGFLNSNLDVDLLSQLTQSQRQQHISSNTATSAAATAFFDDINAVYPTFSQDMVFHSPSDDGFISTHSTSEELDHPQHRHHHSSSFLVTVTTSSNVGVSDCSSLPNFYASNPVSIPGRGGNNNKDIKSLQMRCEFLDSITCQSDNNLPQYDSAQSTNLQQQAGSSNSSIIRSSNFIKSNQHIVGWPSTFIDETGYHRHSSPISSPVSLSSKSNNNRFSSIVGTPLGRVNLPISAAAGVDLNASGLASSASSSSTSAMSFGAIGSRVHHCSMTSESTDQPDNNQSTRSQPYSECSTQGGISNVSSTSSPNQLDLGGTRTSSRIFSHSINDNFTNLPQSPILLSSPFSNPGCDLERLTLRRELDEVKQLLDSKEGEVEVLKKQRDFVTEHLRDSLGVIRRLFHSLNISPSASTDLFKPLFIDTEINNISSEQSTGCCYAQSLSSESNPCEKFKTCMQTSPMKSPSPSGPIDSVSRNPLQQQEALAALFANPLVSALLNSHHNNDIDTIDDDGFNKTKSEMQFQNWNLPNSNYNTDCIQHDNESSVHELKETFNNPCLLSSTCAGVDNGGTHNNSDYNDDDDLFSASGLLSLSNQESCDLDQQIVEDSNTEELLTHHHSTTFDVPTIASTSVSELTTTTTADTLTILTNNTTFEESIVPTTEVTVIEENSFRSNTIMNTATVDPVTTSTSTSFAFQNSSLDIQHSESNNNDNNKKQNNNCGLSTSSSSKHITNEKQPV</sequence>
<feature type="compositionally biased region" description="Low complexity" evidence="9">
    <location>
        <begin position="1532"/>
        <end position="1543"/>
    </location>
</feature>
<reference evidence="12" key="1">
    <citation type="submission" date="2023-11" db="UniProtKB">
        <authorList>
            <consortium name="WormBaseParasite"/>
        </authorList>
    </citation>
    <scope>IDENTIFICATION</scope>
</reference>
<keyword evidence="4" id="KW-0479">Metal-binding</keyword>
<dbReference type="InterPro" id="IPR045234">
    <property type="entry name" value="Unkempt-like"/>
</dbReference>
<keyword evidence="7" id="KW-0862">Zinc</keyword>
<dbReference type="InterPro" id="IPR057296">
    <property type="entry name" value="UNK_Znf_5"/>
</dbReference>
<evidence type="ECO:0000256" key="1">
    <source>
        <dbReference type="ARBA" id="ARBA00004496"/>
    </source>
</evidence>
<feature type="domain" description="C3H1-type" evidence="10">
    <location>
        <begin position="275"/>
        <end position="302"/>
    </location>
</feature>
<comment type="similarity">
    <text evidence="2">Belongs to the unkempt family.</text>
</comment>
<evidence type="ECO:0000313" key="11">
    <source>
        <dbReference type="Proteomes" id="UP000050790"/>
    </source>
</evidence>
<dbReference type="Pfam" id="PF18384">
    <property type="entry name" value="zf_CCCH_5"/>
    <property type="match status" value="1"/>
</dbReference>
<dbReference type="Proteomes" id="UP000050790">
    <property type="component" value="Unassembled WGS sequence"/>
</dbReference>
<proteinExistence type="inferred from homology"/>
<evidence type="ECO:0000259" key="10">
    <source>
        <dbReference type="SMART" id="SM00356"/>
    </source>
</evidence>
<dbReference type="SMART" id="SM00356">
    <property type="entry name" value="ZnF_C3H1"/>
    <property type="match status" value="5"/>
</dbReference>
<dbReference type="Pfam" id="PF00642">
    <property type="entry name" value="zf-CCCH"/>
    <property type="match status" value="1"/>
</dbReference>
<dbReference type="GO" id="GO:0005737">
    <property type="term" value="C:cytoplasm"/>
    <property type="evidence" value="ECO:0007669"/>
    <property type="project" value="UniProtKB-SubCell"/>
</dbReference>
<dbReference type="InterPro" id="IPR040594">
    <property type="entry name" value="UNK_Znf_1"/>
</dbReference>